<dbReference type="Proteomes" id="UP000306319">
    <property type="component" value="Unassembled WGS sequence"/>
</dbReference>
<protein>
    <submittedName>
        <fullName evidence="1">DNA (Cytosine-5-)-methyltransferase</fullName>
        <ecNumber evidence="1">2.1.1.37</ecNumber>
    </submittedName>
</protein>
<accession>A0AC61RKJ1</accession>
<keyword evidence="1" id="KW-0808">Transferase</keyword>
<evidence type="ECO:0000313" key="2">
    <source>
        <dbReference type="Proteomes" id="UP000306319"/>
    </source>
</evidence>
<sequence>MEKIKIFEAFAGYGSQSMALELLKDDIGLDYEVVGISEIDPTAIKAYYAARDPELSKVTMSDVENALRGGYQPPKELVEKYPNFGDISLINWEEVPDFNLLTYSFPCTDISNAGLQKGLAEGSGTRSSLLWECARAIEIKRPKYLLMENVKALVSDKFMPDFKKWAKYLESLGYSNHYQILNSKDYGVPQNRERVFMVSIYGEAIYYFPKSFKLDRRLKHVLETNVDESYYLSDAKIQAIIDHCERKQAEGCGFKNRFVYADKVDTDIPLNIKIIPEYPSGMGIPFNRLILSRPCYVSEFMSVFVKNINEEYNGKVFFIDGKNKYEFANIAEAMKSDFIITKTTGIHNHAWYNNDPWSFDGLHLATGGGIVEQSQDTTDTVKPIHTSKNEDDGIIVVGKMNNSQDGKIVDADGIAPTHTSGHGNCPKVLVNTPSRTICLNSKDETGKQPSIHDRVYDSNGIATALTTGWHPCVTEYPNNQDNEQ</sequence>
<dbReference type="EC" id="2.1.1.37" evidence="1"/>
<dbReference type="EMBL" id="SRYB01000001">
    <property type="protein sequence ID" value="TGY81006.1"/>
    <property type="molecule type" value="Genomic_DNA"/>
</dbReference>
<reference evidence="1" key="1">
    <citation type="submission" date="2019-04" db="EMBL/GenBank/DDBJ databases">
        <title>Microbes associate with the intestines of laboratory mice.</title>
        <authorList>
            <person name="Navarre W."/>
            <person name="Wong E."/>
            <person name="Huang K."/>
            <person name="Tropini C."/>
            <person name="Ng K."/>
            <person name="Yu B."/>
        </authorList>
    </citation>
    <scope>NUCLEOTIDE SEQUENCE</scope>
    <source>
        <strain evidence="1">NM04_E33</strain>
    </source>
</reference>
<keyword evidence="2" id="KW-1185">Reference proteome</keyword>
<organism evidence="1 2">
    <name type="scientific">Lepagella muris</name>
    <dbReference type="NCBI Taxonomy" id="3032870"/>
    <lineage>
        <taxon>Bacteria</taxon>
        <taxon>Pseudomonadati</taxon>
        <taxon>Bacteroidota</taxon>
        <taxon>Bacteroidia</taxon>
        <taxon>Bacteroidales</taxon>
        <taxon>Muribaculaceae</taxon>
        <taxon>Lepagella</taxon>
    </lineage>
</organism>
<name>A0AC61RKJ1_9BACT</name>
<keyword evidence="1" id="KW-0489">Methyltransferase</keyword>
<gene>
    <name evidence="1" type="primary">dcm</name>
    <name evidence="1" type="ORF">E5331_01090</name>
</gene>
<evidence type="ECO:0000313" key="1">
    <source>
        <dbReference type="EMBL" id="TGY81006.1"/>
    </source>
</evidence>
<proteinExistence type="predicted"/>
<comment type="caution">
    <text evidence="1">The sequence shown here is derived from an EMBL/GenBank/DDBJ whole genome shotgun (WGS) entry which is preliminary data.</text>
</comment>